<feature type="non-terminal residue" evidence="7">
    <location>
        <position position="157"/>
    </location>
</feature>
<dbReference type="PANTHER" id="PTHR11662">
    <property type="entry name" value="SOLUTE CARRIER FAMILY 17"/>
    <property type="match status" value="1"/>
</dbReference>
<dbReference type="AlphaFoldDB" id="X1H1W4"/>
<dbReference type="InterPro" id="IPR036259">
    <property type="entry name" value="MFS_trans_sf"/>
</dbReference>
<comment type="caution">
    <text evidence="7">The sequence shown here is derived from an EMBL/GenBank/DDBJ whole genome shotgun (WGS) entry which is preliminary data.</text>
</comment>
<protein>
    <recommendedName>
        <fullName evidence="6">Major facilitator superfamily (MFS) profile domain-containing protein</fullName>
    </recommendedName>
</protein>
<dbReference type="PROSITE" id="PS50850">
    <property type="entry name" value="MFS"/>
    <property type="match status" value="1"/>
</dbReference>
<evidence type="ECO:0000313" key="7">
    <source>
        <dbReference type="EMBL" id="GAH51080.1"/>
    </source>
</evidence>
<keyword evidence="3 5" id="KW-1133">Transmembrane helix</keyword>
<dbReference type="PANTHER" id="PTHR11662:SF285">
    <property type="entry name" value="HEXURONATE TRANSPORTER"/>
    <property type="match status" value="1"/>
</dbReference>
<feature type="transmembrane region" description="Helical" evidence="5">
    <location>
        <begin position="107"/>
        <end position="127"/>
    </location>
</feature>
<dbReference type="Pfam" id="PF07690">
    <property type="entry name" value="MFS_1"/>
    <property type="match status" value="1"/>
</dbReference>
<keyword evidence="4 5" id="KW-0472">Membrane</keyword>
<evidence type="ECO:0000256" key="4">
    <source>
        <dbReference type="ARBA" id="ARBA00023136"/>
    </source>
</evidence>
<feature type="transmembrane region" description="Helical" evidence="5">
    <location>
        <begin position="45"/>
        <end position="64"/>
    </location>
</feature>
<evidence type="ECO:0000256" key="1">
    <source>
        <dbReference type="ARBA" id="ARBA00004141"/>
    </source>
</evidence>
<feature type="transmembrane region" description="Helical" evidence="5">
    <location>
        <begin position="134"/>
        <end position="153"/>
    </location>
</feature>
<feature type="domain" description="Major facilitator superfamily (MFS) profile" evidence="6">
    <location>
        <begin position="1"/>
        <end position="157"/>
    </location>
</feature>
<keyword evidence="2 5" id="KW-0812">Transmembrane</keyword>
<evidence type="ECO:0000259" key="6">
    <source>
        <dbReference type="PROSITE" id="PS50850"/>
    </source>
</evidence>
<dbReference type="GO" id="GO:0015134">
    <property type="term" value="F:hexuronate transmembrane transporter activity"/>
    <property type="evidence" value="ECO:0007669"/>
    <property type="project" value="TreeGrafter"/>
</dbReference>
<sequence length="157" mass="17194">MWPRISDELGMDKSDYANIVSLFMIAYAVSHTLSGRIYDWIGTRLGFLMSITIWSIGIMLHGIARSVLSFSFFRVILGFGEAGNWPGATKSNAEWFPVKERALAQGIFNAGSAGGAIISFPLIGLLYGSFGWRATFVVIGAAGLLWLLPWLIINKST</sequence>
<reference evidence="7" key="1">
    <citation type="journal article" date="2014" name="Front. Microbiol.">
        <title>High frequency of phylogenetically diverse reductive dehalogenase-homologous genes in deep subseafloor sedimentary metagenomes.</title>
        <authorList>
            <person name="Kawai M."/>
            <person name="Futagami T."/>
            <person name="Toyoda A."/>
            <person name="Takaki Y."/>
            <person name="Nishi S."/>
            <person name="Hori S."/>
            <person name="Arai W."/>
            <person name="Tsubouchi T."/>
            <person name="Morono Y."/>
            <person name="Uchiyama I."/>
            <person name="Ito T."/>
            <person name="Fujiyama A."/>
            <person name="Inagaki F."/>
            <person name="Takami H."/>
        </authorList>
    </citation>
    <scope>NUCLEOTIDE SEQUENCE</scope>
    <source>
        <strain evidence="7">Expedition CK06-06</strain>
    </source>
</reference>
<organism evidence="7">
    <name type="scientific">marine sediment metagenome</name>
    <dbReference type="NCBI Taxonomy" id="412755"/>
    <lineage>
        <taxon>unclassified sequences</taxon>
        <taxon>metagenomes</taxon>
        <taxon>ecological metagenomes</taxon>
    </lineage>
</organism>
<dbReference type="InterPro" id="IPR050382">
    <property type="entry name" value="MFS_Na/Anion_cotransporter"/>
</dbReference>
<evidence type="ECO:0000256" key="5">
    <source>
        <dbReference type="SAM" id="Phobius"/>
    </source>
</evidence>
<dbReference type="GO" id="GO:0016020">
    <property type="term" value="C:membrane"/>
    <property type="evidence" value="ECO:0007669"/>
    <property type="project" value="UniProtKB-SubCell"/>
</dbReference>
<evidence type="ECO:0000256" key="2">
    <source>
        <dbReference type="ARBA" id="ARBA00022692"/>
    </source>
</evidence>
<dbReference type="InterPro" id="IPR020846">
    <property type="entry name" value="MFS_dom"/>
</dbReference>
<comment type="subcellular location">
    <subcellularLocation>
        <location evidence="1">Membrane</location>
        <topology evidence="1">Multi-pass membrane protein</topology>
    </subcellularLocation>
</comment>
<feature type="transmembrane region" description="Helical" evidence="5">
    <location>
        <begin position="16"/>
        <end position="33"/>
    </location>
</feature>
<dbReference type="Gene3D" id="1.20.1250.20">
    <property type="entry name" value="MFS general substrate transporter like domains"/>
    <property type="match status" value="1"/>
</dbReference>
<dbReference type="InterPro" id="IPR011701">
    <property type="entry name" value="MFS"/>
</dbReference>
<dbReference type="SUPFAM" id="SSF103473">
    <property type="entry name" value="MFS general substrate transporter"/>
    <property type="match status" value="1"/>
</dbReference>
<proteinExistence type="predicted"/>
<evidence type="ECO:0000256" key="3">
    <source>
        <dbReference type="ARBA" id="ARBA00022989"/>
    </source>
</evidence>
<accession>X1H1W4</accession>
<dbReference type="EMBL" id="BARU01019301">
    <property type="protein sequence ID" value="GAH51080.1"/>
    <property type="molecule type" value="Genomic_DNA"/>
</dbReference>
<gene>
    <name evidence="7" type="ORF">S03H2_31795</name>
</gene>
<name>X1H1W4_9ZZZZ</name>